<accession>A0A2T4MKI0</accession>
<dbReference type="PROSITE" id="PS50889">
    <property type="entry name" value="S4"/>
    <property type="match status" value="1"/>
</dbReference>
<keyword evidence="5" id="KW-1185">Reference proteome</keyword>
<dbReference type="Proteomes" id="UP000646308">
    <property type="component" value="Unassembled WGS sequence"/>
</dbReference>
<dbReference type="SMART" id="SM00363">
    <property type="entry name" value="S4"/>
    <property type="match status" value="1"/>
</dbReference>
<dbReference type="InterPro" id="IPR002942">
    <property type="entry name" value="S4_RNA-bd"/>
</dbReference>
<dbReference type="GeneID" id="57691324"/>
<evidence type="ECO:0000313" key="5">
    <source>
        <dbReference type="Proteomes" id="UP000195208"/>
    </source>
</evidence>
<dbReference type="Proteomes" id="UP000195208">
    <property type="component" value="Unassembled WGS sequence"/>
</dbReference>
<dbReference type="CDD" id="cd00165">
    <property type="entry name" value="S4"/>
    <property type="match status" value="1"/>
</dbReference>
<sequence>MDLYQHFRAEERQTIDMLTDKARQADMQYSPILTAFLDPRDQYILKVIVGSFPSLTCYFFGGPHSERQRAIIAPDYYEPEPDDFEVSLIDIDYPEKFVTLQHQHVLGTLMSLGIERDQIGDILVGERIQFVLTNQIKSYIMMELTQIKGAAVKLNVVSIENMIKSKEQWQTHQTIVSGMRLDVVLKDMIRKSRTISQTLIQRKRVKVNHTLIEAVDFQLEEGDLLSIQGYGRAKVIHIGERTKKDKLRLTYQTLFK</sequence>
<dbReference type="SUPFAM" id="SSF55174">
    <property type="entry name" value="Alpha-L RNA-binding motif"/>
    <property type="match status" value="1"/>
</dbReference>
<dbReference type="InterPro" id="IPR012677">
    <property type="entry name" value="Nucleotide-bd_a/b_plait_sf"/>
</dbReference>
<dbReference type="Pfam" id="PF17774">
    <property type="entry name" value="YlmH_RBD"/>
    <property type="match status" value="1"/>
</dbReference>
<proteinExistence type="predicted"/>
<comment type="caution">
    <text evidence="3">The sequence shown here is derived from an EMBL/GenBank/DDBJ whole genome shotgun (WGS) entry which is preliminary data.</text>
</comment>
<dbReference type="AlphaFoldDB" id="A0A2T4MKI0"/>
<name>A0A2T4MKI0_9STAP</name>
<dbReference type="OrthoDB" id="9812787at2"/>
<keyword evidence="1" id="KW-0694">RNA-binding</keyword>
<gene>
    <name evidence="4" type="ORF">B9M88_01240</name>
    <name evidence="3" type="ORF">GLV84_10385</name>
</gene>
<evidence type="ECO:0000313" key="3">
    <source>
        <dbReference type="EMBL" id="NJI03235.1"/>
    </source>
</evidence>
<dbReference type="Pfam" id="PF01479">
    <property type="entry name" value="S4"/>
    <property type="match status" value="1"/>
</dbReference>
<evidence type="ECO:0000313" key="6">
    <source>
        <dbReference type="Proteomes" id="UP000646308"/>
    </source>
</evidence>
<dbReference type="EMBL" id="WMFL01000082">
    <property type="protein sequence ID" value="NJI03235.1"/>
    <property type="molecule type" value="Genomic_DNA"/>
</dbReference>
<evidence type="ECO:0000313" key="4">
    <source>
        <dbReference type="EMBL" id="OTW32331.1"/>
    </source>
</evidence>
<dbReference type="Gene3D" id="3.30.1370.160">
    <property type="match status" value="1"/>
</dbReference>
<dbReference type="RefSeq" id="WP_060550859.1">
    <property type="nucleotide sequence ID" value="NZ_CP009623.1"/>
</dbReference>
<dbReference type="InterPro" id="IPR040591">
    <property type="entry name" value="RqcP2_RBD"/>
</dbReference>
<organism evidence="3 6">
    <name type="scientific">Staphylococcus agnetis</name>
    <dbReference type="NCBI Taxonomy" id="985762"/>
    <lineage>
        <taxon>Bacteria</taxon>
        <taxon>Bacillati</taxon>
        <taxon>Bacillota</taxon>
        <taxon>Bacilli</taxon>
        <taxon>Bacillales</taxon>
        <taxon>Staphylococcaceae</taxon>
        <taxon>Staphylococcus</taxon>
    </lineage>
</organism>
<dbReference type="EMBL" id="NEFX01000001">
    <property type="protein sequence ID" value="OTW32331.1"/>
    <property type="molecule type" value="Genomic_DNA"/>
</dbReference>
<protein>
    <submittedName>
        <fullName evidence="3">RNA-binding protein</fullName>
    </submittedName>
</protein>
<dbReference type="KEGG" id="sagq:EP23_01955"/>
<dbReference type="Gene3D" id="3.30.70.330">
    <property type="match status" value="1"/>
</dbReference>
<evidence type="ECO:0000256" key="1">
    <source>
        <dbReference type="PROSITE-ProRule" id="PRU00182"/>
    </source>
</evidence>
<reference evidence="3" key="2">
    <citation type="submission" date="2019-11" db="EMBL/GenBank/DDBJ databases">
        <title>Whole genome comparisons of Staphylococcus agnetis isolates from cattle and chickens.</title>
        <authorList>
            <person name="Rhoads D."/>
            <person name="Shwani A."/>
            <person name="Adkins P."/>
            <person name="Calcutt M."/>
            <person name="Middleton J."/>
        </authorList>
    </citation>
    <scope>NUCLEOTIDE SEQUENCE</scope>
    <source>
        <strain evidence="3">1387</strain>
    </source>
</reference>
<reference evidence="4 5" key="1">
    <citation type="submission" date="2017-04" db="EMBL/GenBank/DDBJ databases">
        <title>Staphylococcus agnetis, a potential pathogen in the broiler production.</title>
        <authorList>
            <person name="Poulsen L."/>
        </authorList>
    </citation>
    <scope>NUCLEOTIDE SEQUENCE [LARGE SCALE GENOMIC DNA]</scope>
    <source>
        <strain evidence="4 5">723_310714_2_2_spleen</strain>
    </source>
</reference>
<feature type="domain" description="RNA-binding S4" evidence="2">
    <location>
        <begin position="179"/>
        <end position="248"/>
    </location>
</feature>
<dbReference type="GO" id="GO:0003723">
    <property type="term" value="F:RNA binding"/>
    <property type="evidence" value="ECO:0007669"/>
    <property type="project" value="UniProtKB-KW"/>
</dbReference>
<evidence type="ECO:0000259" key="2">
    <source>
        <dbReference type="SMART" id="SM00363"/>
    </source>
</evidence>
<dbReference type="Gene3D" id="3.10.290.10">
    <property type="entry name" value="RNA-binding S4 domain"/>
    <property type="match status" value="1"/>
</dbReference>
<dbReference type="InterPro" id="IPR036986">
    <property type="entry name" value="S4_RNA-bd_sf"/>
</dbReference>